<proteinExistence type="predicted"/>
<reference evidence="1 2" key="1">
    <citation type="submission" date="2019-01" db="EMBL/GenBank/DDBJ databases">
        <title>Intercellular communication is required for trap formation in the nematode-trapping fungus Duddingtonia flagrans.</title>
        <authorList>
            <person name="Youssar L."/>
            <person name="Wernet V."/>
            <person name="Hensel N."/>
            <person name="Hildebrandt H.-G."/>
            <person name="Fischer R."/>
        </authorList>
    </citation>
    <scope>NUCLEOTIDE SEQUENCE [LARGE SCALE GENOMIC DNA]</scope>
    <source>
        <strain evidence="1 2">CBS H-5679</strain>
    </source>
</reference>
<evidence type="ECO:0000313" key="1">
    <source>
        <dbReference type="EMBL" id="RVD89686.1"/>
    </source>
</evidence>
<gene>
    <name evidence="1" type="ORF">DFL_000683</name>
</gene>
<dbReference type="RefSeq" id="XP_067495230.1">
    <property type="nucleotide sequence ID" value="XM_067636318.1"/>
</dbReference>
<keyword evidence="2" id="KW-1185">Reference proteome</keyword>
<sequence>MVTSGPMIGGQLSRAPTKVGVRWQKCGAVAADTNAAYAANFFAPGILGTGSGILRRQELADGGTKNPTAVDHSGSLRYKMSTCGSQ</sequence>
<organism evidence="1 2">
    <name type="scientific">Arthrobotrys flagrans</name>
    <name type="common">Nematode-trapping fungus</name>
    <name type="synonym">Trichothecium flagrans</name>
    <dbReference type="NCBI Taxonomy" id="97331"/>
    <lineage>
        <taxon>Eukaryota</taxon>
        <taxon>Fungi</taxon>
        <taxon>Dikarya</taxon>
        <taxon>Ascomycota</taxon>
        <taxon>Pezizomycotina</taxon>
        <taxon>Orbiliomycetes</taxon>
        <taxon>Orbiliales</taxon>
        <taxon>Orbiliaceae</taxon>
        <taxon>Arthrobotrys</taxon>
    </lineage>
</organism>
<comment type="caution">
    <text evidence="1">The sequence shown here is derived from an EMBL/GenBank/DDBJ whole genome shotgun (WGS) entry which is preliminary data.</text>
</comment>
<name>A0A437AF38_ARTFL</name>
<dbReference type="AlphaFoldDB" id="A0A437AF38"/>
<accession>A0A437AF38</accession>
<dbReference type="VEuPathDB" id="FungiDB:DFL_000683"/>
<dbReference type="Proteomes" id="UP000283090">
    <property type="component" value="Unassembled WGS sequence"/>
</dbReference>
<evidence type="ECO:0000313" key="2">
    <source>
        <dbReference type="Proteomes" id="UP000283090"/>
    </source>
</evidence>
<protein>
    <submittedName>
        <fullName evidence="1">Uncharacterized protein</fullName>
    </submittedName>
</protein>
<dbReference type="EMBL" id="SAEB01000001">
    <property type="protein sequence ID" value="RVD89686.1"/>
    <property type="molecule type" value="Genomic_DNA"/>
</dbReference>
<dbReference type="GeneID" id="93582994"/>